<evidence type="ECO:0000313" key="1">
    <source>
        <dbReference type="EMBL" id="CDM58152.1"/>
    </source>
</evidence>
<dbReference type="Proteomes" id="UP000019443">
    <property type="component" value="Chromosome"/>
</dbReference>
<dbReference type="RefSeq" id="WP_024319155.1">
    <property type="nucleotide sequence ID" value="NZ_ATTO01000171.1"/>
</dbReference>
<proteinExistence type="predicted"/>
<protein>
    <submittedName>
        <fullName evidence="1">Uncharacterized protein</fullName>
    </submittedName>
</protein>
<sequence length="64" mass="7269">MNIQTHKRAFNPSNEERLAKVTKAEEPKFRCLRSEEAGKEELWFAVAAAGFEGAAMCNPVRRVF</sequence>
<accession>W6RA74</accession>
<gene>
    <name evidence="1" type="ORF">LPU83_2497</name>
</gene>
<name>W6RA74_9HYPH</name>
<reference evidence="1" key="1">
    <citation type="submission" date="2013-11" db="EMBL/GenBank/DDBJ databases">
        <title>Draft genome sequence of the broad-host-range Rhizobium sp. LPU83 strain, a member of the low-genetic diversity Oregon-like Rhizobium sp. group.</title>
        <authorList>
            <person name="Wibberg D."/>
            <person name="Puehler A."/>
            <person name="Schlueter A."/>
        </authorList>
    </citation>
    <scope>NUCLEOTIDE SEQUENCE [LARGE SCALE GENOMIC DNA]</scope>
    <source>
        <strain evidence="1">LPU83</strain>
    </source>
</reference>
<dbReference type="HOGENOM" id="CLU_2864809_0_0_5"/>
<dbReference type="PATRIC" id="fig|348824.6.peg.2690"/>
<evidence type="ECO:0000313" key="2">
    <source>
        <dbReference type="Proteomes" id="UP000019443"/>
    </source>
</evidence>
<dbReference type="KEGG" id="rhl:LPU83_2497"/>
<organism evidence="1 2">
    <name type="scientific">Rhizobium favelukesii</name>
    <dbReference type="NCBI Taxonomy" id="348824"/>
    <lineage>
        <taxon>Bacteria</taxon>
        <taxon>Pseudomonadati</taxon>
        <taxon>Pseudomonadota</taxon>
        <taxon>Alphaproteobacteria</taxon>
        <taxon>Hyphomicrobiales</taxon>
        <taxon>Rhizobiaceae</taxon>
        <taxon>Rhizobium/Agrobacterium group</taxon>
        <taxon>Rhizobium</taxon>
    </lineage>
</organism>
<keyword evidence="2" id="KW-1185">Reference proteome</keyword>
<dbReference type="EMBL" id="HG916852">
    <property type="protein sequence ID" value="CDM58152.1"/>
    <property type="molecule type" value="Genomic_DNA"/>
</dbReference>
<dbReference type="AlphaFoldDB" id="W6RA74"/>